<feature type="compositionally biased region" description="Polar residues" evidence="1">
    <location>
        <begin position="37"/>
        <end position="56"/>
    </location>
</feature>
<dbReference type="Proteomes" id="UP000030672">
    <property type="component" value="Unassembled WGS sequence"/>
</dbReference>
<dbReference type="HOGENOM" id="CLU_1594192_0_0_1"/>
<dbReference type="EMBL" id="KL584825">
    <property type="protein sequence ID" value="KEQ66627.1"/>
    <property type="molecule type" value="Genomic_DNA"/>
</dbReference>
<protein>
    <submittedName>
        <fullName evidence="2">Uncharacterized protein</fullName>
    </submittedName>
</protein>
<sequence>MSNHTSLSGPTVDRGGPEEKCSTDEEDTASRLKRRTSVPTKSSLQSTATTLPSYNEGSDRPPTYSNNNSPSGQPKFTRNPRAPAHVPTASGSSGPNAAAVRAMFAPSDPRTDKMHTTHPKKVEDYDEDPTYKGKLARMTGSTSKWNYFGHDIEQYGNPFKSLRRKKK</sequence>
<organism evidence="2 3">
    <name type="scientific">Aureobasidium melanogenum (strain CBS 110374)</name>
    <name type="common">Aureobasidium pullulans var. melanogenum</name>
    <dbReference type="NCBI Taxonomy" id="1043003"/>
    <lineage>
        <taxon>Eukaryota</taxon>
        <taxon>Fungi</taxon>
        <taxon>Dikarya</taxon>
        <taxon>Ascomycota</taxon>
        <taxon>Pezizomycotina</taxon>
        <taxon>Dothideomycetes</taxon>
        <taxon>Dothideomycetidae</taxon>
        <taxon>Dothideales</taxon>
        <taxon>Saccotheciaceae</taxon>
        <taxon>Aureobasidium</taxon>
    </lineage>
</organism>
<evidence type="ECO:0000256" key="1">
    <source>
        <dbReference type="SAM" id="MobiDB-lite"/>
    </source>
</evidence>
<name>A0A074W9Q3_AURM1</name>
<gene>
    <name evidence="2" type="ORF">M437DRAFT_62815</name>
</gene>
<dbReference type="GeneID" id="63917525"/>
<keyword evidence="3" id="KW-1185">Reference proteome</keyword>
<reference evidence="2 3" key="1">
    <citation type="journal article" date="2014" name="BMC Genomics">
        <title>Genome sequencing of four Aureobasidium pullulans varieties: biotechnological potential, stress tolerance, and description of new species.</title>
        <authorList>
            <person name="Gostin Ar C."/>
            <person name="Ohm R.A."/>
            <person name="Kogej T."/>
            <person name="Sonjak S."/>
            <person name="Turk M."/>
            <person name="Zajc J."/>
            <person name="Zalar P."/>
            <person name="Grube M."/>
            <person name="Sun H."/>
            <person name="Han J."/>
            <person name="Sharma A."/>
            <person name="Chiniquy J."/>
            <person name="Ngan C.Y."/>
            <person name="Lipzen A."/>
            <person name="Barry K."/>
            <person name="Grigoriev I.V."/>
            <person name="Gunde-Cimerman N."/>
        </authorList>
    </citation>
    <scope>NUCLEOTIDE SEQUENCE [LARGE SCALE GENOMIC DNA]</scope>
    <source>
        <strain evidence="2 3">CBS 110374</strain>
    </source>
</reference>
<dbReference type="RefSeq" id="XP_040883650.1">
    <property type="nucleotide sequence ID" value="XM_041024152.1"/>
</dbReference>
<proteinExistence type="predicted"/>
<evidence type="ECO:0000313" key="3">
    <source>
        <dbReference type="Proteomes" id="UP000030672"/>
    </source>
</evidence>
<feature type="region of interest" description="Disordered" evidence="1">
    <location>
        <begin position="1"/>
        <end position="128"/>
    </location>
</feature>
<feature type="compositionally biased region" description="Polar residues" evidence="1">
    <location>
        <begin position="63"/>
        <end position="76"/>
    </location>
</feature>
<accession>A0A074W9Q3</accession>
<evidence type="ECO:0000313" key="2">
    <source>
        <dbReference type="EMBL" id="KEQ66627.1"/>
    </source>
</evidence>
<dbReference type="AlphaFoldDB" id="A0A074W9Q3"/>
<feature type="compositionally biased region" description="Basic and acidic residues" evidence="1">
    <location>
        <begin position="109"/>
        <end position="123"/>
    </location>
</feature>